<dbReference type="GO" id="GO:0055085">
    <property type="term" value="P:transmembrane transport"/>
    <property type="evidence" value="ECO:0007669"/>
    <property type="project" value="InterPro"/>
</dbReference>
<dbReference type="Pfam" id="PF00528">
    <property type="entry name" value="BPD_transp_1"/>
    <property type="match status" value="1"/>
</dbReference>
<sequence>MFKRRPLQSKSEIWMRNIAMGFLIIYMTIFLIIPVIIVIAGSFHQWNPLNQTYNWIGLDNYIRMFSYPTFWQSMGNTVIFCVVVVFFRVLLGLAIAYALNSKLMKHKTLFRTIFYMPTVTPLVAVAYVWKIMYNPQFGLIDNIFGLDINWLFDSKFALPALMVMTIWKDFGYAVILFLSGLLSLPSDCYESASIDGASAWQTFRYITLPLLKPTMLFVVVTSIISYLQAYVPVLVMTTGGPGTSTYLSSYLVYDQAFKQYNFGFASAISLFILVLTAIFTVISFKVTGANES</sequence>
<feature type="transmembrane region" description="Helical" evidence="7">
    <location>
        <begin position="233"/>
        <end position="253"/>
    </location>
</feature>
<evidence type="ECO:0000256" key="6">
    <source>
        <dbReference type="ARBA" id="ARBA00023136"/>
    </source>
</evidence>
<dbReference type="GO" id="GO:0005886">
    <property type="term" value="C:plasma membrane"/>
    <property type="evidence" value="ECO:0007669"/>
    <property type="project" value="UniProtKB-SubCell"/>
</dbReference>
<accession>A0A9D2P272</accession>
<dbReference type="PANTHER" id="PTHR30193">
    <property type="entry name" value="ABC TRANSPORTER PERMEASE PROTEIN"/>
    <property type="match status" value="1"/>
</dbReference>
<dbReference type="Proteomes" id="UP000823895">
    <property type="component" value="Unassembled WGS sequence"/>
</dbReference>
<evidence type="ECO:0000256" key="2">
    <source>
        <dbReference type="ARBA" id="ARBA00022448"/>
    </source>
</evidence>
<keyword evidence="4 7" id="KW-0812">Transmembrane</keyword>
<evidence type="ECO:0000259" key="8">
    <source>
        <dbReference type="PROSITE" id="PS50928"/>
    </source>
</evidence>
<feature type="transmembrane region" description="Helical" evidence="7">
    <location>
        <begin position="156"/>
        <end position="184"/>
    </location>
</feature>
<feature type="transmembrane region" description="Helical" evidence="7">
    <location>
        <begin position="77"/>
        <end position="100"/>
    </location>
</feature>
<dbReference type="PANTHER" id="PTHR30193:SF37">
    <property type="entry name" value="INNER MEMBRANE ABC TRANSPORTER PERMEASE PROTEIN YCJO"/>
    <property type="match status" value="1"/>
</dbReference>
<feature type="domain" description="ABC transmembrane type-1" evidence="8">
    <location>
        <begin position="74"/>
        <end position="283"/>
    </location>
</feature>
<evidence type="ECO:0000313" key="10">
    <source>
        <dbReference type="Proteomes" id="UP000823895"/>
    </source>
</evidence>
<dbReference type="SUPFAM" id="SSF161098">
    <property type="entry name" value="MetI-like"/>
    <property type="match status" value="1"/>
</dbReference>
<comment type="similarity">
    <text evidence="7">Belongs to the binding-protein-dependent transport system permease family.</text>
</comment>
<evidence type="ECO:0000313" key="9">
    <source>
        <dbReference type="EMBL" id="HJC42217.1"/>
    </source>
</evidence>
<dbReference type="Gene3D" id="1.10.3720.10">
    <property type="entry name" value="MetI-like"/>
    <property type="match status" value="1"/>
</dbReference>
<dbReference type="InterPro" id="IPR035906">
    <property type="entry name" value="MetI-like_sf"/>
</dbReference>
<evidence type="ECO:0000256" key="5">
    <source>
        <dbReference type="ARBA" id="ARBA00022989"/>
    </source>
</evidence>
<dbReference type="InterPro" id="IPR051393">
    <property type="entry name" value="ABC_transporter_permease"/>
</dbReference>
<organism evidence="9 10">
    <name type="scientific">Candidatus Mediterraneibacter gallistercoris</name>
    <dbReference type="NCBI Taxonomy" id="2838671"/>
    <lineage>
        <taxon>Bacteria</taxon>
        <taxon>Bacillati</taxon>
        <taxon>Bacillota</taxon>
        <taxon>Clostridia</taxon>
        <taxon>Lachnospirales</taxon>
        <taxon>Lachnospiraceae</taxon>
        <taxon>Mediterraneibacter</taxon>
    </lineage>
</organism>
<keyword evidence="6 7" id="KW-0472">Membrane</keyword>
<name>A0A9D2P272_9FIRM</name>
<evidence type="ECO:0000256" key="7">
    <source>
        <dbReference type="RuleBase" id="RU363032"/>
    </source>
</evidence>
<evidence type="ECO:0000256" key="1">
    <source>
        <dbReference type="ARBA" id="ARBA00004651"/>
    </source>
</evidence>
<feature type="transmembrane region" description="Helical" evidence="7">
    <location>
        <begin position="21"/>
        <end position="43"/>
    </location>
</feature>
<keyword evidence="5 7" id="KW-1133">Transmembrane helix</keyword>
<dbReference type="AlphaFoldDB" id="A0A9D2P272"/>
<gene>
    <name evidence="9" type="ORF">H9756_00805</name>
</gene>
<dbReference type="InterPro" id="IPR000515">
    <property type="entry name" value="MetI-like"/>
</dbReference>
<comment type="caution">
    <text evidence="9">The sequence shown here is derived from an EMBL/GenBank/DDBJ whole genome shotgun (WGS) entry which is preliminary data.</text>
</comment>
<feature type="transmembrane region" description="Helical" evidence="7">
    <location>
        <begin position="112"/>
        <end position="129"/>
    </location>
</feature>
<evidence type="ECO:0000256" key="4">
    <source>
        <dbReference type="ARBA" id="ARBA00022692"/>
    </source>
</evidence>
<dbReference type="EMBL" id="DWWI01000016">
    <property type="protein sequence ID" value="HJC42217.1"/>
    <property type="molecule type" value="Genomic_DNA"/>
</dbReference>
<reference evidence="9" key="1">
    <citation type="journal article" date="2021" name="PeerJ">
        <title>Extensive microbial diversity within the chicken gut microbiome revealed by metagenomics and culture.</title>
        <authorList>
            <person name="Gilroy R."/>
            <person name="Ravi A."/>
            <person name="Getino M."/>
            <person name="Pursley I."/>
            <person name="Horton D.L."/>
            <person name="Alikhan N.F."/>
            <person name="Baker D."/>
            <person name="Gharbi K."/>
            <person name="Hall N."/>
            <person name="Watson M."/>
            <person name="Adriaenssens E.M."/>
            <person name="Foster-Nyarko E."/>
            <person name="Jarju S."/>
            <person name="Secka A."/>
            <person name="Antonio M."/>
            <person name="Oren A."/>
            <person name="Chaudhuri R.R."/>
            <person name="La Ragione R."/>
            <person name="Hildebrand F."/>
            <person name="Pallen M.J."/>
        </authorList>
    </citation>
    <scope>NUCLEOTIDE SEQUENCE</scope>
    <source>
        <strain evidence="9">CHK165-2605</strain>
    </source>
</reference>
<feature type="transmembrane region" description="Helical" evidence="7">
    <location>
        <begin position="260"/>
        <end position="284"/>
    </location>
</feature>
<comment type="subcellular location">
    <subcellularLocation>
        <location evidence="1 7">Cell membrane</location>
        <topology evidence="1 7">Multi-pass membrane protein</topology>
    </subcellularLocation>
</comment>
<proteinExistence type="inferred from homology"/>
<keyword evidence="2 7" id="KW-0813">Transport</keyword>
<keyword evidence="3" id="KW-1003">Cell membrane</keyword>
<dbReference type="CDD" id="cd06261">
    <property type="entry name" value="TM_PBP2"/>
    <property type="match status" value="1"/>
</dbReference>
<reference evidence="9" key="2">
    <citation type="submission" date="2021-04" db="EMBL/GenBank/DDBJ databases">
        <authorList>
            <person name="Gilroy R."/>
        </authorList>
    </citation>
    <scope>NUCLEOTIDE SEQUENCE</scope>
    <source>
        <strain evidence="9">CHK165-2605</strain>
    </source>
</reference>
<evidence type="ECO:0000256" key="3">
    <source>
        <dbReference type="ARBA" id="ARBA00022475"/>
    </source>
</evidence>
<protein>
    <submittedName>
        <fullName evidence="9">Sugar ABC transporter permease</fullName>
    </submittedName>
</protein>
<dbReference type="PROSITE" id="PS50928">
    <property type="entry name" value="ABC_TM1"/>
    <property type="match status" value="1"/>
</dbReference>
<feature type="transmembrane region" description="Helical" evidence="7">
    <location>
        <begin position="205"/>
        <end position="227"/>
    </location>
</feature>